<evidence type="ECO:0008006" key="3">
    <source>
        <dbReference type="Google" id="ProtNLM"/>
    </source>
</evidence>
<evidence type="ECO:0000313" key="2">
    <source>
        <dbReference type="Proteomes" id="UP000054600"/>
    </source>
</evidence>
<proteinExistence type="predicted"/>
<dbReference type="InterPro" id="IPR029044">
    <property type="entry name" value="Nucleotide-diphossugar_trans"/>
</dbReference>
<dbReference type="STRING" id="1122169.Lsha_1972"/>
<organism evidence="1 2">
    <name type="scientific">Legionella shakespearei DSM 23087</name>
    <dbReference type="NCBI Taxonomy" id="1122169"/>
    <lineage>
        <taxon>Bacteria</taxon>
        <taxon>Pseudomonadati</taxon>
        <taxon>Pseudomonadota</taxon>
        <taxon>Gammaproteobacteria</taxon>
        <taxon>Legionellales</taxon>
        <taxon>Legionellaceae</taxon>
        <taxon>Legionella</taxon>
    </lineage>
</organism>
<gene>
    <name evidence="1" type="ORF">Lsha_1972</name>
</gene>
<name>A0A0W0YQU8_9GAMM</name>
<dbReference type="PATRIC" id="fig|1122169.6.peg.2253"/>
<protein>
    <recommendedName>
        <fullName evidence="3">Glycosyl transferase family 2</fullName>
    </recommendedName>
</protein>
<comment type="caution">
    <text evidence="1">The sequence shown here is derived from an EMBL/GenBank/DDBJ whole genome shotgun (WGS) entry which is preliminary data.</text>
</comment>
<dbReference type="EMBL" id="LNYW01000049">
    <property type="protein sequence ID" value="KTD59276.1"/>
    <property type="molecule type" value="Genomic_DNA"/>
</dbReference>
<evidence type="ECO:0000313" key="1">
    <source>
        <dbReference type="EMBL" id="KTD59276.1"/>
    </source>
</evidence>
<dbReference type="eggNOG" id="COG0438">
    <property type="taxonomic scope" value="Bacteria"/>
</dbReference>
<dbReference type="RefSeq" id="WP_018576954.1">
    <property type="nucleotide sequence ID" value="NZ_KB892393.1"/>
</dbReference>
<dbReference type="AlphaFoldDB" id="A0A0W0YQU8"/>
<dbReference type="Proteomes" id="UP000054600">
    <property type="component" value="Unassembled WGS sequence"/>
</dbReference>
<dbReference type="OrthoDB" id="9802649at2"/>
<reference evidence="1 2" key="1">
    <citation type="submission" date="2015-11" db="EMBL/GenBank/DDBJ databases">
        <title>Genomic analysis of 38 Legionella species identifies large and diverse effector repertoires.</title>
        <authorList>
            <person name="Burstein D."/>
            <person name="Amaro F."/>
            <person name="Zusman T."/>
            <person name="Lifshitz Z."/>
            <person name="Cohen O."/>
            <person name="Gilbert J.A."/>
            <person name="Pupko T."/>
            <person name="Shuman H.A."/>
            <person name="Segal G."/>
        </authorList>
    </citation>
    <scope>NUCLEOTIDE SEQUENCE [LARGE SCALE GENOMIC DNA]</scope>
    <source>
        <strain evidence="1 2">ATCC 49655</strain>
    </source>
</reference>
<sequence length="227" mass="26426">MITVKIASIPERISQLEVTIENFLKKVDEIQVYLNNYSSIPSFLNHKKICVFTSQEYGDIGDIGKFYQIEQQNGYILTIDDDLIYPPDYVDSMVRKIDFYQRKTLICVHGNILPKQKLTSYYKDKQGVHFEKELESDIKVDVPGTGTLGFHTDHIKISREIFLSPNMTDIWLAIYAKENDISIISMKRSKDWLIQARGEAFQRSIYQKSFQKDTYQTSVVNNVFLVE</sequence>
<keyword evidence="2" id="KW-1185">Reference proteome</keyword>
<dbReference type="SUPFAM" id="SSF53448">
    <property type="entry name" value="Nucleotide-diphospho-sugar transferases"/>
    <property type="match status" value="1"/>
</dbReference>
<accession>A0A0W0YQU8</accession>